<dbReference type="Proteomes" id="UP000230161">
    <property type="component" value="Unassembled WGS sequence"/>
</dbReference>
<feature type="transmembrane region" description="Helical" evidence="7">
    <location>
        <begin position="16"/>
        <end position="36"/>
    </location>
</feature>
<evidence type="ECO:0000256" key="4">
    <source>
        <dbReference type="ARBA" id="ARBA00022989"/>
    </source>
</evidence>
<evidence type="ECO:0000256" key="6">
    <source>
        <dbReference type="SAM" id="Coils"/>
    </source>
</evidence>
<dbReference type="AlphaFoldDB" id="A0A2M9C0M2"/>
<feature type="transmembrane region" description="Helical" evidence="7">
    <location>
        <begin position="627"/>
        <end position="646"/>
    </location>
</feature>
<gene>
    <name evidence="9" type="ORF">CLV54_1518</name>
</gene>
<dbReference type="PANTHER" id="PTHR33406:SF13">
    <property type="entry name" value="MEMBRANE PROTEIN YDFJ"/>
    <property type="match status" value="1"/>
</dbReference>
<feature type="transmembrane region" description="Helical" evidence="7">
    <location>
        <begin position="389"/>
        <end position="412"/>
    </location>
</feature>
<evidence type="ECO:0000313" key="9">
    <source>
        <dbReference type="EMBL" id="PJJ63842.1"/>
    </source>
</evidence>
<dbReference type="InterPro" id="IPR000731">
    <property type="entry name" value="SSD"/>
</dbReference>
<keyword evidence="3 7" id="KW-0812">Transmembrane</keyword>
<evidence type="ECO:0000256" key="5">
    <source>
        <dbReference type="ARBA" id="ARBA00023136"/>
    </source>
</evidence>
<feature type="transmembrane region" description="Helical" evidence="7">
    <location>
        <begin position="471"/>
        <end position="490"/>
    </location>
</feature>
<dbReference type="InterPro" id="IPR004869">
    <property type="entry name" value="MMPL_dom"/>
</dbReference>
<keyword evidence="5 7" id="KW-0472">Membrane</keyword>
<comment type="subcellular location">
    <subcellularLocation>
        <location evidence="1">Cell membrane</location>
        <topology evidence="1">Multi-pass membrane protein</topology>
    </subcellularLocation>
</comment>
<feature type="domain" description="SSD" evidence="8">
    <location>
        <begin position="308"/>
        <end position="440"/>
    </location>
</feature>
<feature type="transmembrane region" description="Helical" evidence="7">
    <location>
        <begin position="342"/>
        <end position="362"/>
    </location>
</feature>
<comment type="caution">
    <text evidence="9">The sequence shown here is derived from an EMBL/GenBank/DDBJ whole genome shotgun (WGS) entry which is preliminary data.</text>
</comment>
<dbReference type="OrthoDB" id="7051771at2"/>
<evidence type="ECO:0000256" key="3">
    <source>
        <dbReference type="ARBA" id="ARBA00022692"/>
    </source>
</evidence>
<dbReference type="Gene3D" id="1.20.1640.10">
    <property type="entry name" value="Multidrug efflux transporter AcrB transmembrane domain"/>
    <property type="match status" value="2"/>
</dbReference>
<feature type="coiled-coil region" evidence="6">
    <location>
        <begin position="138"/>
        <end position="169"/>
    </location>
</feature>
<feature type="transmembrane region" description="Helical" evidence="7">
    <location>
        <begin position="765"/>
        <end position="787"/>
    </location>
</feature>
<keyword evidence="10" id="KW-1185">Reference proteome</keyword>
<accession>A0A2M9C0M2</accession>
<keyword evidence="2" id="KW-1003">Cell membrane</keyword>
<sequence length="836" mass="86846">MAGALYRLGRFSARHGWSVVVAWALLLGIVATGFLLGRGPLSSSFDVPGTETARVAAELSEKLPDFGGASGTVVFHSTDGEALTADQRARISDVLATGEDLPDVVSVLNPFSVETQRSEQEQSLGDGRAQIGDARTQLDAAQVQLTAGREQLEVAQQQLDAAIEAAQADGSYAQISAAFIAQQDEVDSRRTALRHQQDAVDQNRTELDKQARSVEEGGELLALAREIRTVSADGTAAIASVSFAVPSLELSEQSRHAVMDHFSADPIPGVEVEFSSEIAQTVPEIIGPGEIAGVVIAAIVLLVMLGSLVAAGLPILNAVIGVAVGVLASLALSSVVDMVSVTPVLGVMLGLAVGIDYSLFILHRHRTQLRAGMELDESIGIANGTAGNAVVFAGSTVVVALLALNITGIPFVGVMGTVGAGCVVVAVLVAVTLTPALLGKIGTRVLGRRRRTDASAARPGVRHRRMSTTRAVVTAVVAAGVLLTVAFPALSMRLGLPDASSDPVDSTTYRAHAIVADEFGAGVNGTLLVTATLPAGLDEADAATAQLEVARLVGGQDDVVAVAPIGISDDHRLAAFQVVPREGPDSDSTEQLVRSLRALKIGSEGALGVAGQATGNIDISEKLASVLPIYLVVVAGLSLLIMIAVFRSFLVPLIATAGFLLSLFATFGVLVAVFQWGWLGTVFGVHSSGPVLSFLPIILIGILFGLAMDYQLFLASGMREAFVHGAPARDAVMQGFHAARTVVIAAGLIMVAVFGGFIFSDSIVVRALGIGLAAGVLADAFVVRLLLVPALMSLVGRAAWWLPRWLDRILPDLDVEGAKLDTTTRTFDATTRTSPS</sequence>
<evidence type="ECO:0000313" key="10">
    <source>
        <dbReference type="Proteomes" id="UP000230161"/>
    </source>
</evidence>
<organism evidence="9 10">
    <name type="scientific">Compostimonas suwonensis</name>
    <dbReference type="NCBI Taxonomy" id="1048394"/>
    <lineage>
        <taxon>Bacteria</taxon>
        <taxon>Bacillati</taxon>
        <taxon>Actinomycetota</taxon>
        <taxon>Actinomycetes</taxon>
        <taxon>Micrococcales</taxon>
        <taxon>Microbacteriaceae</taxon>
        <taxon>Compostimonas</taxon>
    </lineage>
</organism>
<evidence type="ECO:0000256" key="2">
    <source>
        <dbReference type="ARBA" id="ARBA00022475"/>
    </source>
</evidence>
<evidence type="ECO:0000256" key="1">
    <source>
        <dbReference type="ARBA" id="ARBA00004651"/>
    </source>
</evidence>
<dbReference type="PANTHER" id="PTHR33406">
    <property type="entry name" value="MEMBRANE PROTEIN MJ1562-RELATED"/>
    <property type="match status" value="1"/>
</dbReference>
<feature type="transmembrane region" description="Helical" evidence="7">
    <location>
        <begin position="694"/>
        <end position="717"/>
    </location>
</feature>
<feature type="transmembrane region" description="Helical" evidence="7">
    <location>
        <begin position="291"/>
        <end position="311"/>
    </location>
</feature>
<dbReference type="InterPro" id="IPR050545">
    <property type="entry name" value="Mycobact_MmpL"/>
</dbReference>
<dbReference type="Pfam" id="PF03176">
    <property type="entry name" value="MMPL"/>
    <property type="match status" value="2"/>
</dbReference>
<dbReference type="GO" id="GO:0005886">
    <property type="term" value="C:plasma membrane"/>
    <property type="evidence" value="ECO:0007669"/>
    <property type="project" value="UniProtKB-SubCell"/>
</dbReference>
<feature type="transmembrane region" description="Helical" evidence="7">
    <location>
        <begin position="418"/>
        <end position="441"/>
    </location>
</feature>
<name>A0A2M9C0M2_9MICO</name>
<feature type="transmembrane region" description="Helical" evidence="7">
    <location>
        <begin position="653"/>
        <end position="674"/>
    </location>
</feature>
<dbReference type="SUPFAM" id="SSF82866">
    <property type="entry name" value="Multidrug efflux transporter AcrB transmembrane domain"/>
    <property type="match status" value="2"/>
</dbReference>
<keyword evidence="4 7" id="KW-1133">Transmembrane helix</keyword>
<feature type="transmembrane region" description="Helical" evidence="7">
    <location>
        <begin position="738"/>
        <end position="759"/>
    </location>
</feature>
<evidence type="ECO:0000259" key="8">
    <source>
        <dbReference type="PROSITE" id="PS50156"/>
    </source>
</evidence>
<reference evidence="9 10" key="1">
    <citation type="submission" date="2017-11" db="EMBL/GenBank/DDBJ databases">
        <title>Genomic Encyclopedia of Archaeal and Bacterial Type Strains, Phase II (KMG-II): From Individual Species to Whole Genera.</title>
        <authorList>
            <person name="Goeker M."/>
        </authorList>
    </citation>
    <scope>NUCLEOTIDE SEQUENCE [LARGE SCALE GENOMIC DNA]</scope>
    <source>
        <strain evidence="9 10">DSM 25625</strain>
    </source>
</reference>
<dbReference type="PROSITE" id="PS50156">
    <property type="entry name" value="SSD"/>
    <property type="match status" value="1"/>
</dbReference>
<proteinExistence type="predicted"/>
<dbReference type="EMBL" id="PGFB01000002">
    <property type="protein sequence ID" value="PJJ63842.1"/>
    <property type="molecule type" value="Genomic_DNA"/>
</dbReference>
<feature type="transmembrane region" description="Helical" evidence="7">
    <location>
        <begin position="318"/>
        <end position="336"/>
    </location>
</feature>
<evidence type="ECO:0000256" key="7">
    <source>
        <dbReference type="SAM" id="Phobius"/>
    </source>
</evidence>
<keyword evidence="6" id="KW-0175">Coiled coil</keyword>
<protein>
    <submittedName>
        <fullName evidence="9">RND superfamily putative drug exporter</fullName>
    </submittedName>
</protein>